<gene>
    <name evidence="1" type="ORF">HPB50_022198</name>
</gene>
<comment type="caution">
    <text evidence="1">The sequence shown here is derived from an EMBL/GenBank/DDBJ whole genome shotgun (WGS) entry which is preliminary data.</text>
</comment>
<proteinExistence type="predicted"/>
<sequence length="269" mass="29415">MHPQRSFGAEQYQPPPVSTGAGCVKPISAPATPKAPIQCLTNEAELPGLTVADRISPAPHVHHSMGVTKIKRGEKKEVHFVPSKPSAYNLEHVRSVYRPHTQGHREKGHAQKVSSSCTHIILVSTLGNGGVDRRDGVSSELHHCLSSSPRCLDDVREGKPTERNRRPAPPRLSTSSPIDARRRRRRPSFPSPSGKTMRARVLDGDHILLATRTGELKGTKTNRRGSVCSSDVPFFAKMPLVASGKPPWKNCQENCNLIAVSRGQSEISY</sequence>
<evidence type="ECO:0000313" key="1">
    <source>
        <dbReference type="EMBL" id="KAH6943503.1"/>
    </source>
</evidence>
<evidence type="ECO:0000313" key="2">
    <source>
        <dbReference type="Proteomes" id="UP000821845"/>
    </source>
</evidence>
<accession>A0ACB7TBI9</accession>
<protein>
    <submittedName>
        <fullName evidence="1">Uncharacterized protein</fullName>
    </submittedName>
</protein>
<keyword evidence="2" id="KW-1185">Reference proteome</keyword>
<dbReference type="Proteomes" id="UP000821845">
    <property type="component" value="Chromosome 10"/>
</dbReference>
<organism evidence="1 2">
    <name type="scientific">Hyalomma asiaticum</name>
    <name type="common">Tick</name>
    <dbReference type="NCBI Taxonomy" id="266040"/>
    <lineage>
        <taxon>Eukaryota</taxon>
        <taxon>Metazoa</taxon>
        <taxon>Ecdysozoa</taxon>
        <taxon>Arthropoda</taxon>
        <taxon>Chelicerata</taxon>
        <taxon>Arachnida</taxon>
        <taxon>Acari</taxon>
        <taxon>Parasitiformes</taxon>
        <taxon>Ixodida</taxon>
        <taxon>Ixodoidea</taxon>
        <taxon>Ixodidae</taxon>
        <taxon>Hyalomminae</taxon>
        <taxon>Hyalomma</taxon>
    </lineage>
</organism>
<dbReference type="EMBL" id="CM023490">
    <property type="protein sequence ID" value="KAH6943503.1"/>
    <property type="molecule type" value="Genomic_DNA"/>
</dbReference>
<reference evidence="1" key="1">
    <citation type="submission" date="2020-05" db="EMBL/GenBank/DDBJ databases">
        <title>Large-scale comparative analyses of tick genomes elucidate their genetic diversity and vector capacities.</title>
        <authorList>
            <person name="Jia N."/>
            <person name="Wang J."/>
            <person name="Shi W."/>
            <person name="Du L."/>
            <person name="Sun Y."/>
            <person name="Zhan W."/>
            <person name="Jiang J."/>
            <person name="Wang Q."/>
            <person name="Zhang B."/>
            <person name="Ji P."/>
            <person name="Sakyi L.B."/>
            <person name="Cui X."/>
            <person name="Yuan T."/>
            <person name="Jiang B."/>
            <person name="Yang W."/>
            <person name="Lam T.T.-Y."/>
            <person name="Chang Q."/>
            <person name="Ding S."/>
            <person name="Wang X."/>
            <person name="Zhu J."/>
            <person name="Ruan X."/>
            <person name="Zhao L."/>
            <person name="Wei J."/>
            <person name="Que T."/>
            <person name="Du C."/>
            <person name="Cheng J."/>
            <person name="Dai P."/>
            <person name="Han X."/>
            <person name="Huang E."/>
            <person name="Gao Y."/>
            <person name="Liu J."/>
            <person name="Shao H."/>
            <person name="Ye R."/>
            <person name="Li L."/>
            <person name="Wei W."/>
            <person name="Wang X."/>
            <person name="Wang C."/>
            <person name="Yang T."/>
            <person name="Huo Q."/>
            <person name="Li W."/>
            <person name="Guo W."/>
            <person name="Chen H."/>
            <person name="Zhou L."/>
            <person name="Ni X."/>
            <person name="Tian J."/>
            <person name="Zhou Y."/>
            <person name="Sheng Y."/>
            <person name="Liu T."/>
            <person name="Pan Y."/>
            <person name="Xia L."/>
            <person name="Li J."/>
            <person name="Zhao F."/>
            <person name="Cao W."/>
        </authorList>
    </citation>
    <scope>NUCLEOTIDE SEQUENCE</scope>
    <source>
        <strain evidence="1">Hyas-2018</strain>
    </source>
</reference>
<name>A0ACB7TBI9_HYAAI</name>